<dbReference type="eggNOG" id="arCOG00748">
    <property type="taxonomic scope" value="Archaea"/>
</dbReference>
<dbReference type="Gene3D" id="1.10.3720.10">
    <property type="entry name" value="MetI-like"/>
    <property type="match status" value="1"/>
</dbReference>
<dbReference type="STRING" id="519442.Huta_2116"/>
<keyword evidence="2 5" id="KW-0812">Transmembrane</keyword>
<feature type="transmembrane region" description="Helical" evidence="5">
    <location>
        <begin position="60"/>
        <end position="79"/>
    </location>
</feature>
<keyword evidence="3 5" id="KW-1133">Transmembrane helix</keyword>
<evidence type="ECO:0000256" key="1">
    <source>
        <dbReference type="ARBA" id="ARBA00004141"/>
    </source>
</evidence>
<comment type="similarity">
    <text evidence="5">Belongs to the binding-protein-dependent transport system permease family.</text>
</comment>
<sequence length="346" mass="37460">MTDNDSELRTDGGTAEEMIFGTGEDMEAARMSTRERLTRFADRYILAPLRIGWSDWRTRVGGLGLLFYIFLATAGVVLVDQPELNEGPRYQGAFVDWSVPFGTNNLGESIFELIVHATPAMLKMAAGGALMTVGAGVLVGFVGGYKGGLVDRVMMTITDIQAVLPGLPLIIVLAGIFSPREPFIVGVVLAIDTWPGLARALRSQVLTLREEDYIEAGRALGLSSATLIRQDLIPKLAPYILVNMAGAATQVLKASVALYFLGVLPYSTLNWGVMMNNAYETGNAVSQIGHAGHWLFFPAAFLSGMTFVLVLFAQGLDKVFNPRLRARHAQTTPDEESEPQSSGEVM</sequence>
<dbReference type="InterPro" id="IPR000515">
    <property type="entry name" value="MetI-like"/>
</dbReference>
<proteinExistence type="inferred from homology"/>
<organism evidence="7 8">
    <name type="scientific">Halorhabdus utahensis (strain DSM 12940 / JCM 11049 / AX-2)</name>
    <dbReference type="NCBI Taxonomy" id="519442"/>
    <lineage>
        <taxon>Archaea</taxon>
        <taxon>Methanobacteriati</taxon>
        <taxon>Methanobacteriota</taxon>
        <taxon>Stenosarchaea group</taxon>
        <taxon>Halobacteria</taxon>
        <taxon>Halobacteriales</taxon>
        <taxon>Haloarculaceae</taxon>
        <taxon>Halorhabdus</taxon>
    </lineage>
</organism>
<dbReference type="OrthoDB" id="312811at2157"/>
<dbReference type="GO" id="GO:0005886">
    <property type="term" value="C:plasma membrane"/>
    <property type="evidence" value="ECO:0007669"/>
    <property type="project" value="UniProtKB-SubCell"/>
</dbReference>
<dbReference type="Proteomes" id="UP000002071">
    <property type="component" value="Chromosome"/>
</dbReference>
<dbReference type="PANTHER" id="PTHR42729">
    <property type="entry name" value="OLIGO/DIPEPTIDE TRANSPORT, PERMEASE PROTEIN (DPPC-2)"/>
    <property type="match status" value="1"/>
</dbReference>
<comment type="subcellular location">
    <subcellularLocation>
        <location evidence="5">Cell membrane</location>
        <topology evidence="5">Multi-pass membrane protein</topology>
    </subcellularLocation>
    <subcellularLocation>
        <location evidence="1">Membrane</location>
        <topology evidence="1">Multi-pass membrane protein</topology>
    </subcellularLocation>
</comment>
<keyword evidence="5" id="KW-0813">Transport</keyword>
<dbReference type="Pfam" id="PF00528">
    <property type="entry name" value="BPD_transp_1"/>
    <property type="match status" value="1"/>
</dbReference>
<dbReference type="GO" id="GO:0055085">
    <property type="term" value="P:transmembrane transport"/>
    <property type="evidence" value="ECO:0007669"/>
    <property type="project" value="InterPro"/>
</dbReference>
<dbReference type="PROSITE" id="PS50928">
    <property type="entry name" value="ABC_TM1"/>
    <property type="match status" value="1"/>
</dbReference>
<dbReference type="CDD" id="cd06261">
    <property type="entry name" value="TM_PBP2"/>
    <property type="match status" value="1"/>
</dbReference>
<evidence type="ECO:0000313" key="8">
    <source>
        <dbReference type="Proteomes" id="UP000002071"/>
    </source>
</evidence>
<keyword evidence="4 5" id="KW-0472">Membrane</keyword>
<gene>
    <name evidence="7" type="ordered locus">Huta_2116</name>
</gene>
<evidence type="ECO:0000256" key="4">
    <source>
        <dbReference type="ARBA" id="ARBA00023136"/>
    </source>
</evidence>
<feature type="transmembrane region" description="Helical" evidence="5">
    <location>
        <begin position="256"/>
        <end position="274"/>
    </location>
</feature>
<dbReference type="RefSeq" id="WP_015789854.1">
    <property type="nucleotide sequence ID" value="NC_013158.1"/>
</dbReference>
<evidence type="ECO:0000313" key="7">
    <source>
        <dbReference type="EMBL" id="ACV12283.1"/>
    </source>
</evidence>
<dbReference type="PANTHER" id="PTHR42729:SF1">
    <property type="entry name" value="OLIGO_DIPEPTIDE TRANSPORT, PERMEASE PROTEIN (DPPC-2)"/>
    <property type="match status" value="1"/>
</dbReference>
<name>C7NU38_HALUD</name>
<accession>C7NU38</accession>
<evidence type="ECO:0000259" key="6">
    <source>
        <dbReference type="PROSITE" id="PS50928"/>
    </source>
</evidence>
<evidence type="ECO:0000256" key="3">
    <source>
        <dbReference type="ARBA" id="ARBA00022989"/>
    </source>
</evidence>
<feature type="transmembrane region" description="Helical" evidence="5">
    <location>
        <begin position="124"/>
        <end position="145"/>
    </location>
</feature>
<feature type="domain" description="ABC transmembrane type-1" evidence="6">
    <location>
        <begin position="118"/>
        <end position="313"/>
    </location>
</feature>
<dbReference type="GeneID" id="8384410"/>
<feature type="transmembrane region" description="Helical" evidence="5">
    <location>
        <begin position="294"/>
        <end position="313"/>
    </location>
</feature>
<keyword evidence="8" id="KW-1185">Reference proteome</keyword>
<evidence type="ECO:0000256" key="2">
    <source>
        <dbReference type="ARBA" id="ARBA00022692"/>
    </source>
</evidence>
<dbReference type="HOGENOM" id="CLU_028518_8_0_2"/>
<evidence type="ECO:0000256" key="5">
    <source>
        <dbReference type="RuleBase" id="RU363032"/>
    </source>
</evidence>
<dbReference type="InterPro" id="IPR035906">
    <property type="entry name" value="MetI-like_sf"/>
</dbReference>
<protein>
    <submittedName>
        <fullName evidence="7">Binding-protein-dependent transport systems inner membrane component</fullName>
    </submittedName>
</protein>
<dbReference type="SUPFAM" id="SSF161098">
    <property type="entry name" value="MetI-like"/>
    <property type="match status" value="1"/>
</dbReference>
<dbReference type="AlphaFoldDB" id="C7NU38"/>
<dbReference type="EMBL" id="CP001687">
    <property type="protein sequence ID" value="ACV12283.1"/>
    <property type="molecule type" value="Genomic_DNA"/>
</dbReference>
<dbReference type="KEGG" id="hut:Huta_2116"/>
<reference evidence="7 8" key="1">
    <citation type="journal article" date="2009" name="Stand. Genomic Sci.">
        <title>Complete genome sequence of Halorhabdus utahensis type strain (AX-2).</title>
        <authorList>
            <person name="Anderson I."/>
            <person name="Tindall B.J."/>
            <person name="Pomrenke H."/>
            <person name="Goker M."/>
            <person name="Lapidus A."/>
            <person name="Nolan M."/>
            <person name="Copeland A."/>
            <person name="Glavina Del Rio T."/>
            <person name="Chen F."/>
            <person name="Tice H."/>
            <person name="Cheng J.F."/>
            <person name="Lucas S."/>
            <person name="Chertkov O."/>
            <person name="Bruce D."/>
            <person name="Brettin T."/>
            <person name="Detter J.C."/>
            <person name="Han C."/>
            <person name="Goodwin L."/>
            <person name="Land M."/>
            <person name="Hauser L."/>
            <person name="Chang Y.J."/>
            <person name="Jeffries C.D."/>
            <person name="Pitluck S."/>
            <person name="Pati A."/>
            <person name="Mavromatis K."/>
            <person name="Ivanova N."/>
            <person name="Ovchinnikova G."/>
            <person name="Chen A."/>
            <person name="Palaniappan K."/>
            <person name="Chain P."/>
            <person name="Rohde M."/>
            <person name="Bristow J."/>
            <person name="Eisen J.A."/>
            <person name="Markowitz V."/>
            <person name="Hugenholtz P."/>
            <person name="Kyrpides N.C."/>
            <person name="Klenk H.P."/>
        </authorList>
    </citation>
    <scope>NUCLEOTIDE SEQUENCE [LARGE SCALE GENOMIC DNA]</scope>
    <source>
        <strain evidence="8">DSM 12940 / JCM 11049 / AX-2</strain>
    </source>
</reference>